<feature type="compositionally biased region" description="Low complexity" evidence="1">
    <location>
        <begin position="135"/>
        <end position="151"/>
    </location>
</feature>
<dbReference type="AlphaFoldDB" id="A0AAD7NP12"/>
<accession>A0AAD7NP12</accession>
<proteinExistence type="predicted"/>
<keyword evidence="3" id="KW-1185">Reference proteome</keyword>
<name>A0AAD7NP12_9AGAR</name>
<comment type="caution">
    <text evidence="2">The sequence shown here is derived from an EMBL/GenBank/DDBJ whole genome shotgun (WGS) entry which is preliminary data.</text>
</comment>
<gene>
    <name evidence="2" type="ORF">B0H16DRAFT_1716186</name>
</gene>
<protein>
    <submittedName>
        <fullName evidence="2">Uncharacterized protein</fullName>
    </submittedName>
</protein>
<evidence type="ECO:0000313" key="2">
    <source>
        <dbReference type="EMBL" id="KAJ7768988.1"/>
    </source>
</evidence>
<sequence length="261" mass="28103">MYAVHTLPLSCFHQGDLHVDRTDTKACSLGNSLWTRHEGLATVAHEIFNWCRSKHGHTSPTRASPRTKKRSANDTSSLTTYRHVPSLPQPKIQRKPQGPYSMRARTRGTIVRESKTWHKVSSSRSAAGPLSRCTAGSSASSDAKASSGAKARPLTASPAPPVDRLVGYIATSQGDIFRTDAEAGDTVKDPRVQMKMFRDLTSAGRWFMSLPAPNGGEQSEEASKASHAVSALYSALCYETNAAAAKARVGELLMLRAAAPA</sequence>
<organism evidence="2 3">
    <name type="scientific">Mycena metata</name>
    <dbReference type="NCBI Taxonomy" id="1033252"/>
    <lineage>
        <taxon>Eukaryota</taxon>
        <taxon>Fungi</taxon>
        <taxon>Dikarya</taxon>
        <taxon>Basidiomycota</taxon>
        <taxon>Agaricomycotina</taxon>
        <taxon>Agaricomycetes</taxon>
        <taxon>Agaricomycetidae</taxon>
        <taxon>Agaricales</taxon>
        <taxon>Marasmiineae</taxon>
        <taxon>Mycenaceae</taxon>
        <taxon>Mycena</taxon>
    </lineage>
</organism>
<reference evidence="2" key="1">
    <citation type="submission" date="2023-03" db="EMBL/GenBank/DDBJ databases">
        <title>Massive genome expansion in bonnet fungi (Mycena s.s.) driven by repeated elements and novel gene families across ecological guilds.</title>
        <authorList>
            <consortium name="Lawrence Berkeley National Laboratory"/>
            <person name="Harder C.B."/>
            <person name="Miyauchi S."/>
            <person name="Viragh M."/>
            <person name="Kuo A."/>
            <person name="Thoen E."/>
            <person name="Andreopoulos B."/>
            <person name="Lu D."/>
            <person name="Skrede I."/>
            <person name="Drula E."/>
            <person name="Henrissat B."/>
            <person name="Morin E."/>
            <person name="Kohler A."/>
            <person name="Barry K."/>
            <person name="LaButti K."/>
            <person name="Morin E."/>
            <person name="Salamov A."/>
            <person name="Lipzen A."/>
            <person name="Mereny Z."/>
            <person name="Hegedus B."/>
            <person name="Baldrian P."/>
            <person name="Stursova M."/>
            <person name="Weitz H."/>
            <person name="Taylor A."/>
            <person name="Grigoriev I.V."/>
            <person name="Nagy L.G."/>
            <person name="Martin F."/>
            <person name="Kauserud H."/>
        </authorList>
    </citation>
    <scope>NUCLEOTIDE SEQUENCE</scope>
    <source>
        <strain evidence="2">CBHHK182m</strain>
    </source>
</reference>
<evidence type="ECO:0000256" key="1">
    <source>
        <dbReference type="SAM" id="MobiDB-lite"/>
    </source>
</evidence>
<dbReference type="EMBL" id="JARKIB010000019">
    <property type="protein sequence ID" value="KAJ7768988.1"/>
    <property type="molecule type" value="Genomic_DNA"/>
</dbReference>
<evidence type="ECO:0000313" key="3">
    <source>
        <dbReference type="Proteomes" id="UP001215598"/>
    </source>
</evidence>
<dbReference type="Proteomes" id="UP001215598">
    <property type="component" value="Unassembled WGS sequence"/>
</dbReference>
<feature type="region of interest" description="Disordered" evidence="1">
    <location>
        <begin position="54"/>
        <end position="162"/>
    </location>
</feature>